<comment type="caution">
    <text evidence="1">The sequence shown here is derived from an EMBL/GenBank/DDBJ whole genome shotgun (WGS) entry which is preliminary data.</text>
</comment>
<dbReference type="EMBL" id="JABWUV010000031">
    <property type="protein sequence ID" value="KAF6273845.1"/>
    <property type="molecule type" value="Genomic_DNA"/>
</dbReference>
<dbReference type="Proteomes" id="UP000527355">
    <property type="component" value="Unassembled WGS sequence"/>
</dbReference>
<evidence type="ECO:0000313" key="1">
    <source>
        <dbReference type="EMBL" id="KAF6273845.1"/>
    </source>
</evidence>
<dbReference type="AlphaFoldDB" id="A0A7J7RCZ6"/>
<name>A0A7J7RCZ6_MYOMY</name>
<proteinExistence type="predicted"/>
<protein>
    <submittedName>
        <fullName evidence="1">Uncharacterized protein</fullName>
    </submittedName>
</protein>
<evidence type="ECO:0000313" key="2">
    <source>
        <dbReference type="Proteomes" id="UP000527355"/>
    </source>
</evidence>
<organism evidence="1 2">
    <name type="scientific">Myotis myotis</name>
    <name type="common">Greater mouse-eared bat</name>
    <name type="synonym">Vespertilio myotis</name>
    <dbReference type="NCBI Taxonomy" id="51298"/>
    <lineage>
        <taxon>Eukaryota</taxon>
        <taxon>Metazoa</taxon>
        <taxon>Chordata</taxon>
        <taxon>Craniata</taxon>
        <taxon>Vertebrata</taxon>
        <taxon>Euteleostomi</taxon>
        <taxon>Mammalia</taxon>
        <taxon>Eutheria</taxon>
        <taxon>Laurasiatheria</taxon>
        <taxon>Chiroptera</taxon>
        <taxon>Yangochiroptera</taxon>
        <taxon>Vespertilionidae</taxon>
        <taxon>Myotis</taxon>
    </lineage>
</organism>
<sequence>MTEASQHNYSHSYSCELEPVIRTRGPLCLSDRVQGHVVKWDRNPRECCKQPDHALTLPHGICYKIKTRLVGVVAVSQKQHPTETQLSFSCLSFLNPFITPTQVHPWLCRCGTFYFLLSNLNAFYFFLSDSCG</sequence>
<keyword evidence="2" id="KW-1185">Reference proteome</keyword>
<reference evidence="1 2" key="1">
    <citation type="journal article" date="2020" name="Nature">
        <title>Six reference-quality genomes reveal evolution of bat adaptations.</title>
        <authorList>
            <person name="Jebb D."/>
            <person name="Huang Z."/>
            <person name="Pippel M."/>
            <person name="Hughes G.M."/>
            <person name="Lavrichenko K."/>
            <person name="Devanna P."/>
            <person name="Winkler S."/>
            <person name="Jermiin L.S."/>
            <person name="Skirmuntt E.C."/>
            <person name="Katzourakis A."/>
            <person name="Burkitt-Gray L."/>
            <person name="Ray D.A."/>
            <person name="Sullivan K.A.M."/>
            <person name="Roscito J.G."/>
            <person name="Kirilenko B.M."/>
            <person name="Davalos L.M."/>
            <person name="Corthals A.P."/>
            <person name="Power M.L."/>
            <person name="Jones G."/>
            <person name="Ransome R.D."/>
            <person name="Dechmann D.K.N."/>
            <person name="Locatelli A.G."/>
            <person name="Puechmaille S.J."/>
            <person name="Fedrigo O."/>
            <person name="Jarvis E.D."/>
            <person name="Hiller M."/>
            <person name="Vernes S.C."/>
            <person name="Myers E.W."/>
            <person name="Teeling E.C."/>
        </authorList>
    </citation>
    <scope>NUCLEOTIDE SEQUENCE [LARGE SCALE GENOMIC DNA]</scope>
    <source>
        <strain evidence="1">MMyoMyo1</strain>
        <tissue evidence="1">Flight muscle</tissue>
    </source>
</reference>
<gene>
    <name evidence="1" type="ORF">mMyoMyo1_010828</name>
</gene>
<accession>A0A7J7RCZ6</accession>